<dbReference type="SMART" id="SM00220">
    <property type="entry name" value="S_TKc"/>
    <property type="match status" value="1"/>
</dbReference>
<dbReference type="PANTHER" id="PTHR37542:SF1">
    <property type="entry name" value="PRION-INHIBITION AND PROPAGATION HELO DOMAIN-CONTAINING PROTEIN"/>
    <property type="match status" value="1"/>
</dbReference>
<dbReference type="Gene3D" id="1.10.510.10">
    <property type="entry name" value="Transferase(Phosphotransferase) domain 1"/>
    <property type="match status" value="2"/>
</dbReference>
<dbReference type="InterPro" id="IPR011009">
    <property type="entry name" value="Kinase-like_dom_sf"/>
</dbReference>
<dbReference type="Proteomes" id="UP000737391">
    <property type="component" value="Unassembled WGS sequence"/>
</dbReference>
<dbReference type="PROSITE" id="PS50011">
    <property type="entry name" value="PROTEIN_KINASE_DOM"/>
    <property type="match status" value="1"/>
</dbReference>
<dbReference type="OrthoDB" id="1911848at2759"/>
<dbReference type="PANTHER" id="PTHR37542">
    <property type="entry name" value="HELO DOMAIN-CONTAINING PROTEIN-RELATED"/>
    <property type="match status" value="1"/>
</dbReference>
<dbReference type="GO" id="GO:0004672">
    <property type="term" value="F:protein kinase activity"/>
    <property type="evidence" value="ECO:0007669"/>
    <property type="project" value="InterPro"/>
</dbReference>
<reference evidence="2" key="1">
    <citation type="submission" date="2020-01" db="EMBL/GenBank/DDBJ databases">
        <title>Identification and distribution of gene clusters putatively required for synthesis of sphingolipid metabolism inhibitors in phylogenetically diverse species of the filamentous fungus Fusarium.</title>
        <authorList>
            <person name="Kim H.-S."/>
            <person name="Busman M."/>
            <person name="Brown D.W."/>
            <person name="Divon H."/>
            <person name="Uhlig S."/>
            <person name="Proctor R.H."/>
        </authorList>
    </citation>
    <scope>NUCLEOTIDE SEQUENCE</scope>
    <source>
        <strain evidence="2">NRRL 31653</strain>
    </source>
</reference>
<keyword evidence="3" id="KW-1185">Reference proteome</keyword>
<feature type="domain" description="Protein kinase" evidence="1">
    <location>
        <begin position="554"/>
        <end position="699"/>
    </location>
</feature>
<dbReference type="EMBL" id="LUFC02000743">
    <property type="protein sequence ID" value="KAF4494612.1"/>
    <property type="molecule type" value="Genomic_DNA"/>
</dbReference>
<evidence type="ECO:0000313" key="3">
    <source>
        <dbReference type="Proteomes" id="UP000737391"/>
    </source>
</evidence>
<evidence type="ECO:0000313" key="2">
    <source>
        <dbReference type="EMBL" id="KAF4494612.1"/>
    </source>
</evidence>
<comment type="caution">
    <text evidence="2">The sequence shown here is derived from an EMBL/GenBank/DDBJ whole genome shotgun (WGS) entry which is preliminary data.</text>
</comment>
<sequence length="699" mass="78904">MAELALGVLGIAGTVDVCIKLGKVLVQAYKDNGQADIAINELSVCIQICWSRLASQLEIMKDLELGMARDQRELQSQTLRILPSELEAVTLSISKQDKYTNSKRIKAIQFLGLRETLENTVADLESWQKRFEPTWFQMVKFGPPDLDRALKKASQSKAQHHAQPVLEGLRLRQAFNNSEPIKLAERVLLGLERKAIPYCKAELAVKKEKKHLVIENVSRDTVGWRDARELASRLRGSNPFTFGILQCKGVVQSSTDPSLKFIFAVPEGYSKVQSCRQLLLSGNVPGSLTTRLQIARQLVTAVYYVHLYEFVHKNITPEIVLILEQPERPTDIVVCLIGFQLFRYVEGPTNTSQADPKDSVYQHHPSRMSTSKVNFIMQHDVYSLGVCHLEIGLWKSLVDYESGVAQVSNTLQATGGTSNHLEPEAVKDKLISLSRNQLRALMGDIYSKVVETCLTSLDQGNTEFGNFEDFEGQDCDNIGSRHLFVLQNMVAQTLIPTSVTEKSFGLPAHRNMDEAVSDIVRDYKLVTQQEGTFTIHVHDDPDAPPSSPQRKEVWKKKCNIGRGGQGEVLLQTCVTGGRHYSDRAVKKIWLQRSNSCSKRRYQRELAAIFKFSHERYSKYFVKSLGWYASSTKLYIAMEYLPVGDLYAYVHERCILTEEECRQVICQVLSGLALMHPEGYAHRDIKPHASLATPFQFLQH</sequence>
<dbReference type="CDD" id="cd00180">
    <property type="entry name" value="PKc"/>
    <property type="match status" value="1"/>
</dbReference>
<accession>A0A9P5B435</accession>
<name>A0A9P5B435_9HYPO</name>
<dbReference type="SUPFAM" id="SSF56112">
    <property type="entry name" value="Protein kinase-like (PK-like)"/>
    <property type="match status" value="2"/>
</dbReference>
<gene>
    <name evidence="2" type="ORF">FAGAP_9257</name>
</gene>
<dbReference type="AlphaFoldDB" id="A0A9P5B435"/>
<organism evidence="2 3">
    <name type="scientific">Fusarium agapanthi</name>
    <dbReference type="NCBI Taxonomy" id="1803897"/>
    <lineage>
        <taxon>Eukaryota</taxon>
        <taxon>Fungi</taxon>
        <taxon>Dikarya</taxon>
        <taxon>Ascomycota</taxon>
        <taxon>Pezizomycotina</taxon>
        <taxon>Sordariomycetes</taxon>
        <taxon>Hypocreomycetidae</taxon>
        <taxon>Hypocreales</taxon>
        <taxon>Nectriaceae</taxon>
        <taxon>Fusarium</taxon>
        <taxon>Fusarium fujikuroi species complex</taxon>
    </lineage>
</organism>
<dbReference type="Pfam" id="PF00069">
    <property type="entry name" value="Pkinase"/>
    <property type="match status" value="1"/>
</dbReference>
<protein>
    <submittedName>
        <fullName evidence="2">Het-s domain containing protein</fullName>
    </submittedName>
</protein>
<evidence type="ECO:0000259" key="1">
    <source>
        <dbReference type="PROSITE" id="PS50011"/>
    </source>
</evidence>
<dbReference type="InterPro" id="IPR000719">
    <property type="entry name" value="Prot_kinase_dom"/>
</dbReference>
<dbReference type="GO" id="GO:0005524">
    <property type="term" value="F:ATP binding"/>
    <property type="evidence" value="ECO:0007669"/>
    <property type="project" value="InterPro"/>
</dbReference>
<proteinExistence type="predicted"/>